<sequence>MKLFYNIAIFIAQLVLPVIALFSAKIKQGVTGRSQSFAILENQLDKGKRTIWYHCASLGEYEQGLPVFKELRQLYPTHQIVLTFFSPSGYTIRKNSPIADIVVYLPLDTAKNARRFLNLVAPDLTLFVKYDIWPNYLLELKKRQHRTLLISALFRENQSYFKWYGGFMRQALFAFEHIFVQNAETKTLLNRIQYTQTTLTGDTRFDRVYSQLSQNNQLPFIEAFKQDNLCIVAGSTWPEDEALLVNYINKASANLKFVIAPHNIKPQQIKKLQSALTKKTVLYSEKENAPLAEQAVFIIDTIGLLSKIYQYADVAYVGGAMGNTGLHNTLEPAVFGIPIIIGTHYSKFPEASHMIASGGMVSISNKKMLKTVLDKFINNPSLAKESGNQNFNYIKKNTGAVVQIVNYIRI</sequence>
<comment type="caution">
    <text evidence="9">The sequence shown here is derived from an EMBL/GenBank/DDBJ whole genome shotgun (WGS) entry which is preliminary data.</text>
</comment>
<gene>
    <name evidence="9" type="ORF">ACFSQP_09255</name>
</gene>
<keyword evidence="10" id="KW-1185">Reference proteome</keyword>
<dbReference type="Gene3D" id="3.40.50.2000">
    <property type="entry name" value="Glycogen Phosphorylase B"/>
    <property type="match status" value="1"/>
</dbReference>
<comment type="function">
    <text evidence="7">Involved in lipopolysaccharide (LPS) biosynthesis. Catalyzes the transfer of 3-deoxy-D-manno-octulosonate (Kdo) residue(s) from CMP-Kdo to lipid IV(A), the tetraacyldisaccharide-1,4'-bisphosphate precursor of lipid A.</text>
</comment>
<dbReference type="GO" id="GO:0016740">
    <property type="term" value="F:transferase activity"/>
    <property type="evidence" value="ECO:0007669"/>
    <property type="project" value="UniProtKB-KW"/>
</dbReference>
<evidence type="ECO:0000313" key="10">
    <source>
        <dbReference type="Proteomes" id="UP001597472"/>
    </source>
</evidence>
<dbReference type="InterPro" id="IPR007507">
    <property type="entry name" value="Glycos_transf_N"/>
</dbReference>
<reference evidence="10" key="1">
    <citation type="journal article" date="2019" name="Int. J. Syst. Evol. Microbiol.">
        <title>The Global Catalogue of Microorganisms (GCM) 10K type strain sequencing project: providing services to taxonomists for standard genome sequencing and annotation.</title>
        <authorList>
            <consortium name="The Broad Institute Genomics Platform"/>
            <consortium name="The Broad Institute Genome Sequencing Center for Infectious Disease"/>
            <person name="Wu L."/>
            <person name="Ma J."/>
        </authorList>
    </citation>
    <scope>NUCLEOTIDE SEQUENCE [LARGE SCALE GENOMIC DNA]</scope>
    <source>
        <strain evidence="10">KCTC 42587</strain>
    </source>
</reference>
<evidence type="ECO:0000313" key="9">
    <source>
        <dbReference type="EMBL" id="MFD2552002.1"/>
    </source>
</evidence>
<evidence type="ECO:0000256" key="3">
    <source>
        <dbReference type="ARBA" id="ARBA00019077"/>
    </source>
</evidence>
<dbReference type="InterPro" id="IPR039901">
    <property type="entry name" value="Kdotransferase"/>
</dbReference>
<evidence type="ECO:0000256" key="7">
    <source>
        <dbReference type="RuleBase" id="RU365103"/>
    </source>
</evidence>
<dbReference type="PANTHER" id="PTHR42755">
    <property type="entry name" value="3-DEOXY-MANNO-OCTULOSONATE CYTIDYLYLTRANSFERASE"/>
    <property type="match status" value="1"/>
</dbReference>
<proteinExistence type="inferred from homology"/>
<evidence type="ECO:0000256" key="6">
    <source>
        <dbReference type="ARBA" id="ARBA00049183"/>
    </source>
</evidence>
<name>A0ABW5KSL9_9FLAO</name>
<dbReference type="EC" id="2.4.99.12" evidence="2 7"/>
<comment type="pathway">
    <text evidence="1 7">Bacterial outer membrane biogenesis; LPS core biosynthesis.</text>
</comment>
<protein>
    <recommendedName>
        <fullName evidence="3 7">3-deoxy-D-manno-octulosonic acid transferase</fullName>
        <shortName evidence="7">Kdo transferase</shortName>
        <ecNumber evidence="2 7">2.4.99.12</ecNumber>
    </recommendedName>
    <alternativeName>
        <fullName evidence="5 7">Lipid IV(A) 3-deoxy-D-manno-octulosonic acid transferase</fullName>
    </alternativeName>
</protein>
<keyword evidence="7" id="KW-0448">Lipopolysaccharide biosynthesis</keyword>
<accession>A0ABW5KSL9</accession>
<dbReference type="InterPro" id="IPR038107">
    <property type="entry name" value="Glycos_transf_N_sf"/>
</dbReference>
<evidence type="ECO:0000256" key="1">
    <source>
        <dbReference type="ARBA" id="ARBA00004713"/>
    </source>
</evidence>
<dbReference type="RefSeq" id="WP_376893714.1">
    <property type="nucleotide sequence ID" value="NZ_JBHULS010000003.1"/>
</dbReference>
<comment type="similarity">
    <text evidence="7">Belongs to the glycosyltransferase group 1 family.</text>
</comment>
<keyword evidence="4 7" id="KW-0808">Transferase</keyword>
<evidence type="ECO:0000256" key="4">
    <source>
        <dbReference type="ARBA" id="ARBA00022679"/>
    </source>
</evidence>
<keyword evidence="7" id="KW-1003">Cell membrane</keyword>
<organism evidence="9 10">
    <name type="scientific">Bizionia sediminis</name>
    <dbReference type="NCBI Taxonomy" id="1737064"/>
    <lineage>
        <taxon>Bacteria</taxon>
        <taxon>Pseudomonadati</taxon>
        <taxon>Bacteroidota</taxon>
        <taxon>Flavobacteriia</taxon>
        <taxon>Flavobacteriales</taxon>
        <taxon>Flavobacteriaceae</taxon>
        <taxon>Bizionia</taxon>
    </lineage>
</organism>
<comment type="catalytic activity">
    <reaction evidence="6 7">
        <text>lipid IVA (E. coli) + CMP-3-deoxy-beta-D-manno-octulosonate = alpha-Kdo-(2-&gt;6)-lipid IVA (E. coli) + CMP + H(+)</text>
        <dbReference type="Rhea" id="RHEA:28066"/>
        <dbReference type="ChEBI" id="CHEBI:15378"/>
        <dbReference type="ChEBI" id="CHEBI:58603"/>
        <dbReference type="ChEBI" id="CHEBI:60364"/>
        <dbReference type="ChEBI" id="CHEBI:60377"/>
        <dbReference type="ChEBI" id="CHEBI:85987"/>
        <dbReference type="EC" id="2.4.99.12"/>
    </reaction>
</comment>
<dbReference type="Proteomes" id="UP001597472">
    <property type="component" value="Unassembled WGS sequence"/>
</dbReference>
<keyword evidence="7" id="KW-0472">Membrane</keyword>
<feature type="domain" description="3-deoxy-D-manno-octulosonic-acid transferase N-terminal" evidence="8">
    <location>
        <begin position="38"/>
        <end position="206"/>
    </location>
</feature>
<evidence type="ECO:0000256" key="5">
    <source>
        <dbReference type="ARBA" id="ARBA00031445"/>
    </source>
</evidence>
<dbReference type="Gene3D" id="3.40.50.11720">
    <property type="entry name" value="3-Deoxy-D-manno-octulosonic-acid transferase, N-terminal domain"/>
    <property type="match status" value="1"/>
</dbReference>
<evidence type="ECO:0000259" key="8">
    <source>
        <dbReference type="Pfam" id="PF04413"/>
    </source>
</evidence>
<comment type="subcellular location">
    <subcellularLocation>
        <location evidence="7">Cell membrane</location>
    </subcellularLocation>
</comment>
<dbReference type="EMBL" id="JBHULS010000003">
    <property type="protein sequence ID" value="MFD2552002.1"/>
    <property type="molecule type" value="Genomic_DNA"/>
</dbReference>
<dbReference type="Pfam" id="PF04413">
    <property type="entry name" value="Glycos_transf_N"/>
    <property type="match status" value="1"/>
</dbReference>
<evidence type="ECO:0000256" key="2">
    <source>
        <dbReference type="ARBA" id="ARBA00012621"/>
    </source>
</evidence>
<dbReference type="PANTHER" id="PTHR42755:SF1">
    <property type="entry name" value="3-DEOXY-D-MANNO-OCTULOSONIC ACID TRANSFERASE, MITOCHONDRIAL-RELATED"/>
    <property type="match status" value="1"/>
</dbReference>